<gene>
    <name evidence="7" type="ORF">GSM42_09995</name>
</gene>
<keyword evidence="6" id="KW-0812">Transmembrane</keyword>
<dbReference type="GO" id="GO:0042910">
    <property type="term" value="F:xenobiotic transmembrane transporter activity"/>
    <property type="evidence" value="ECO:0007669"/>
    <property type="project" value="InterPro"/>
</dbReference>
<dbReference type="InterPro" id="IPR050222">
    <property type="entry name" value="MATE_MdtK"/>
</dbReference>
<comment type="function">
    <text evidence="1">Multidrug efflux pump.</text>
</comment>
<evidence type="ECO:0000256" key="3">
    <source>
        <dbReference type="ARBA" id="ARBA00020268"/>
    </source>
</evidence>
<sequence>MKKTEHPLKSMARFGWQPTLLTICLAMEGIVDTFFVAHIGLSAIAAVTVATESIMVILWCFYAKVGTAVRHFTVTTKNKADALMIIIQGVYLSCALSLVLGGGTIILAKQLFEAYGVEITSDGVLYLQIVGGNCILLALFSVLSSGLQGWLKEQWSTTVAQISMMAIHLGLDYVLIYRFHFGLVGAACATLLASVIGTGWIIARFFRRAGTNLIWMPDWKLQKSILGQAFPQMLSSLSNQVSMIPIFAILARTGPEFLAAVRILYVIQRVFYLSWMGGIINSISLTIGPMIENKQQVARYLRWALGTVIIGTLLSWAVMLVMAEPAVGLLTDDTTVSKLAVWLILFYAFVQCPWTIHGCVGEVLGVHKQAKTSSIIYILSSVLLVIACWLLPPTLEGISYAEVIQYMFLGIVSTAYISGYFKSAGIELFPIRSSIVRGWSLLRNHAGRLAGTHIRIQRVPSLSFILGRETELTTYQEMKPVFQALQAYQALSILESIKKFQEELPLEDAMLLAEHSLHDALAEIAAKRTLQQFLEQVTSTSWPQNRDSAQVIRKFQDAFAHYAKEKAELPETTEAVRRHLNKVRLLLPDAKTYKISKDLPSKPLPLSSVDLTKLPILPPEESVGVRSNIRLLRQYWLAEDNRLSTVAS</sequence>
<feature type="transmembrane region" description="Helical" evidence="6">
    <location>
        <begin position="339"/>
        <end position="363"/>
    </location>
</feature>
<name>A0A6I4W1B4_9BACL</name>
<dbReference type="AlphaFoldDB" id="A0A6I4W1B4"/>
<keyword evidence="6" id="KW-1133">Transmembrane helix</keyword>
<dbReference type="Pfam" id="PF01554">
    <property type="entry name" value="MatE"/>
    <property type="match status" value="2"/>
</dbReference>
<evidence type="ECO:0000313" key="8">
    <source>
        <dbReference type="Proteomes" id="UP000430692"/>
    </source>
</evidence>
<dbReference type="GO" id="GO:0005886">
    <property type="term" value="C:plasma membrane"/>
    <property type="evidence" value="ECO:0007669"/>
    <property type="project" value="TreeGrafter"/>
</dbReference>
<feature type="transmembrane region" description="Helical" evidence="6">
    <location>
        <begin position="375"/>
        <end position="392"/>
    </location>
</feature>
<evidence type="ECO:0000256" key="5">
    <source>
        <dbReference type="ARBA" id="ARBA00031636"/>
    </source>
</evidence>
<keyword evidence="6" id="KW-0472">Membrane</keyword>
<dbReference type="GO" id="GO:0015297">
    <property type="term" value="F:antiporter activity"/>
    <property type="evidence" value="ECO:0007669"/>
    <property type="project" value="InterPro"/>
</dbReference>
<comment type="caution">
    <text evidence="7">The sequence shown here is derived from an EMBL/GenBank/DDBJ whole genome shotgun (WGS) entry which is preliminary data.</text>
</comment>
<feature type="transmembrane region" description="Helical" evidence="6">
    <location>
        <begin position="300"/>
        <end position="319"/>
    </location>
</feature>
<evidence type="ECO:0000313" key="7">
    <source>
        <dbReference type="EMBL" id="MXQ54042.1"/>
    </source>
</evidence>
<keyword evidence="4" id="KW-0813">Transport</keyword>
<feature type="transmembrane region" description="Helical" evidence="6">
    <location>
        <begin position="182"/>
        <end position="203"/>
    </location>
</feature>
<proteinExistence type="inferred from homology"/>
<evidence type="ECO:0000256" key="1">
    <source>
        <dbReference type="ARBA" id="ARBA00003408"/>
    </source>
</evidence>
<dbReference type="Proteomes" id="UP000430692">
    <property type="component" value="Unassembled WGS sequence"/>
</dbReference>
<feature type="transmembrane region" description="Helical" evidence="6">
    <location>
        <begin position="404"/>
        <end position="421"/>
    </location>
</feature>
<feature type="transmembrane region" description="Helical" evidence="6">
    <location>
        <begin position="43"/>
        <end position="62"/>
    </location>
</feature>
<evidence type="ECO:0000256" key="4">
    <source>
        <dbReference type="ARBA" id="ARBA00022448"/>
    </source>
</evidence>
<dbReference type="InterPro" id="IPR002528">
    <property type="entry name" value="MATE_fam"/>
</dbReference>
<dbReference type="EMBL" id="WUUL01000006">
    <property type="protein sequence ID" value="MXQ54042.1"/>
    <property type="molecule type" value="Genomic_DNA"/>
</dbReference>
<dbReference type="RefSeq" id="WP_160801405.1">
    <property type="nucleotide sequence ID" value="NZ_WUUL01000006.1"/>
</dbReference>
<organism evidence="7 8">
    <name type="scientific">Shimazuella alba</name>
    <dbReference type="NCBI Taxonomy" id="2690964"/>
    <lineage>
        <taxon>Bacteria</taxon>
        <taxon>Bacillati</taxon>
        <taxon>Bacillota</taxon>
        <taxon>Bacilli</taxon>
        <taxon>Bacillales</taxon>
        <taxon>Thermoactinomycetaceae</taxon>
        <taxon>Shimazuella</taxon>
    </lineage>
</organism>
<evidence type="ECO:0000256" key="2">
    <source>
        <dbReference type="ARBA" id="ARBA00010199"/>
    </source>
</evidence>
<accession>A0A6I4W1B4</accession>
<dbReference type="PANTHER" id="PTHR43298">
    <property type="entry name" value="MULTIDRUG RESISTANCE PROTEIN NORM-RELATED"/>
    <property type="match status" value="1"/>
</dbReference>
<protein>
    <recommendedName>
        <fullName evidence="3">Probable multidrug resistance protein NorM</fullName>
    </recommendedName>
    <alternativeName>
        <fullName evidence="5">Multidrug-efflux transporter</fullName>
    </alternativeName>
</protein>
<feature type="transmembrane region" description="Helical" evidence="6">
    <location>
        <begin position="270"/>
        <end position="288"/>
    </location>
</feature>
<keyword evidence="8" id="KW-1185">Reference proteome</keyword>
<feature type="transmembrane region" description="Helical" evidence="6">
    <location>
        <begin position="123"/>
        <end position="143"/>
    </location>
</feature>
<feature type="transmembrane region" description="Helical" evidence="6">
    <location>
        <begin position="20"/>
        <end position="37"/>
    </location>
</feature>
<reference evidence="7 8" key="1">
    <citation type="submission" date="2019-12" db="EMBL/GenBank/DDBJ databases">
        <title>Whole-genome analyses of novel actinobacteria.</title>
        <authorList>
            <person name="Sahin N."/>
            <person name="Saygin H."/>
        </authorList>
    </citation>
    <scope>NUCLEOTIDE SEQUENCE [LARGE SCALE GENOMIC DNA]</scope>
    <source>
        <strain evidence="7 8">KC615</strain>
    </source>
</reference>
<comment type="similarity">
    <text evidence="2">Belongs to the multi antimicrobial extrusion (MATE) (TC 2.A.66.1) family.</text>
</comment>
<evidence type="ECO:0000256" key="6">
    <source>
        <dbReference type="SAM" id="Phobius"/>
    </source>
</evidence>
<dbReference type="PANTHER" id="PTHR43298:SF2">
    <property type="entry name" value="FMN_FAD EXPORTER YEEO-RELATED"/>
    <property type="match status" value="1"/>
</dbReference>
<feature type="transmembrane region" description="Helical" evidence="6">
    <location>
        <begin position="83"/>
        <end position="108"/>
    </location>
</feature>